<evidence type="ECO:0000313" key="1">
    <source>
        <dbReference type="EMBL" id="OMJ75287.1"/>
    </source>
</evidence>
<sequence>MQVEPLDYDDGTDEVGDKSVNNVMKKYESSCQVSRGVFSSKSSDTKFWKTKKPKHLGPVPQVCNRLFEDFLRRQEAKKKIVSIIEIKENEERQSSLQIPRTSKKNFLRSQSKPDISKTIQRLHAYWERKWLNIELRKKELLDKEEKEFNELGKYKNLAKTDPQAFRRLTSPRQIKRNLQQEEAQTKKFSMRQAIESGKRLMNTKNVRSPSPTKKMIAQSLKTEEFIDFISKTTSPFKNSKPVVGYKNIDEIFKKCKSKAMQMKYRENNNKSNLTISATQSISLVANLSNSNSATPGKT</sequence>
<organism evidence="1 2">
    <name type="scientific">Stentor coeruleus</name>
    <dbReference type="NCBI Taxonomy" id="5963"/>
    <lineage>
        <taxon>Eukaryota</taxon>
        <taxon>Sar</taxon>
        <taxon>Alveolata</taxon>
        <taxon>Ciliophora</taxon>
        <taxon>Postciliodesmatophora</taxon>
        <taxon>Heterotrichea</taxon>
        <taxon>Heterotrichida</taxon>
        <taxon>Stentoridae</taxon>
        <taxon>Stentor</taxon>
    </lineage>
</organism>
<keyword evidence="2" id="KW-1185">Reference proteome</keyword>
<reference evidence="1 2" key="1">
    <citation type="submission" date="2016-11" db="EMBL/GenBank/DDBJ databases">
        <title>The macronuclear genome of Stentor coeruleus: a giant cell with tiny introns.</title>
        <authorList>
            <person name="Slabodnick M."/>
            <person name="Ruby J.G."/>
            <person name="Reiff S.B."/>
            <person name="Swart E.C."/>
            <person name="Gosai S."/>
            <person name="Prabakaran S."/>
            <person name="Witkowska E."/>
            <person name="Larue G.E."/>
            <person name="Fisher S."/>
            <person name="Freeman R.M."/>
            <person name="Gunawardena J."/>
            <person name="Chu W."/>
            <person name="Stover N.A."/>
            <person name="Gregory B.D."/>
            <person name="Nowacki M."/>
            <person name="Derisi J."/>
            <person name="Roy S.W."/>
            <person name="Marshall W.F."/>
            <person name="Sood P."/>
        </authorList>
    </citation>
    <scope>NUCLEOTIDE SEQUENCE [LARGE SCALE GENOMIC DNA]</scope>
    <source>
        <strain evidence="1">WM001</strain>
    </source>
</reference>
<dbReference type="EMBL" id="MPUH01000699">
    <property type="protein sequence ID" value="OMJ75287.1"/>
    <property type="molecule type" value="Genomic_DNA"/>
</dbReference>
<dbReference type="Proteomes" id="UP000187209">
    <property type="component" value="Unassembled WGS sequence"/>
</dbReference>
<evidence type="ECO:0000313" key="2">
    <source>
        <dbReference type="Proteomes" id="UP000187209"/>
    </source>
</evidence>
<comment type="caution">
    <text evidence="1">The sequence shown here is derived from an EMBL/GenBank/DDBJ whole genome shotgun (WGS) entry which is preliminary data.</text>
</comment>
<name>A0A1R2BEV1_9CILI</name>
<proteinExistence type="predicted"/>
<accession>A0A1R2BEV1</accession>
<gene>
    <name evidence="1" type="ORF">SteCoe_25603</name>
</gene>
<protein>
    <submittedName>
        <fullName evidence="1">Uncharacterized protein</fullName>
    </submittedName>
</protein>
<dbReference type="AlphaFoldDB" id="A0A1R2BEV1"/>